<proteinExistence type="inferred from homology"/>
<evidence type="ECO:0000256" key="8">
    <source>
        <dbReference type="ARBA" id="ARBA00022840"/>
    </source>
</evidence>
<dbReference type="GO" id="GO:0005634">
    <property type="term" value="C:nucleus"/>
    <property type="evidence" value="ECO:0007669"/>
    <property type="project" value="InterPro"/>
</dbReference>
<dbReference type="GO" id="GO:0043138">
    <property type="term" value="F:3'-5' DNA helicase activity"/>
    <property type="evidence" value="ECO:0007669"/>
    <property type="project" value="TreeGrafter"/>
</dbReference>
<keyword evidence="8" id="KW-0067">ATP-binding</keyword>
<dbReference type="GO" id="GO:0000727">
    <property type="term" value="P:double-strand break repair via break-induced replication"/>
    <property type="evidence" value="ECO:0007669"/>
    <property type="project" value="TreeGrafter"/>
</dbReference>
<feature type="region of interest" description="Disordered" evidence="11">
    <location>
        <begin position="80"/>
        <end position="153"/>
    </location>
</feature>
<dbReference type="Gene3D" id="2.40.50.140">
    <property type="entry name" value="Nucleic acid-binding proteins"/>
    <property type="match status" value="1"/>
</dbReference>
<dbReference type="InterPro" id="IPR033762">
    <property type="entry name" value="MCM_OB"/>
</dbReference>
<dbReference type="InterPro" id="IPR012340">
    <property type="entry name" value="NA-bd_OB-fold"/>
</dbReference>
<dbReference type="AlphaFoldDB" id="G0UC28"/>
<dbReference type="PANTHER" id="PTHR11630">
    <property type="entry name" value="DNA REPLICATION LICENSING FACTOR MCM FAMILY MEMBER"/>
    <property type="match status" value="1"/>
</dbReference>
<dbReference type="PRINTS" id="PR01657">
    <property type="entry name" value="MCMFAMILY"/>
</dbReference>
<feature type="compositionally biased region" description="Acidic residues" evidence="11">
    <location>
        <begin position="130"/>
        <end position="152"/>
    </location>
</feature>
<organism evidence="13">
    <name type="scientific">Trypanosoma vivax (strain Y486)</name>
    <dbReference type="NCBI Taxonomy" id="1055687"/>
    <lineage>
        <taxon>Eukaryota</taxon>
        <taxon>Discoba</taxon>
        <taxon>Euglenozoa</taxon>
        <taxon>Kinetoplastea</taxon>
        <taxon>Metakinetoplastina</taxon>
        <taxon>Trypanosomatida</taxon>
        <taxon>Trypanosomatidae</taxon>
        <taxon>Trypanosoma</taxon>
        <taxon>Duttonella</taxon>
    </lineage>
</organism>
<dbReference type="Pfam" id="PF17207">
    <property type="entry name" value="MCM_OB"/>
    <property type="match status" value="1"/>
</dbReference>
<dbReference type="Gene3D" id="2.20.28.10">
    <property type="match status" value="1"/>
</dbReference>
<dbReference type="GO" id="GO:0005524">
    <property type="term" value="F:ATP binding"/>
    <property type="evidence" value="ECO:0007669"/>
    <property type="project" value="UniProtKB-KW"/>
</dbReference>
<evidence type="ECO:0000256" key="6">
    <source>
        <dbReference type="ARBA" id="ARBA00022801"/>
    </source>
</evidence>
<feature type="region of interest" description="Disordered" evidence="11">
    <location>
        <begin position="817"/>
        <end position="848"/>
    </location>
</feature>
<keyword evidence="7" id="KW-0347">Helicase</keyword>
<name>G0UC28_TRYVY</name>
<dbReference type="SUPFAM" id="SSF50249">
    <property type="entry name" value="Nucleic acid-binding proteins"/>
    <property type="match status" value="1"/>
</dbReference>
<dbReference type="GO" id="GO:1902975">
    <property type="term" value="P:mitotic DNA replication initiation"/>
    <property type="evidence" value="ECO:0007669"/>
    <property type="project" value="TreeGrafter"/>
</dbReference>
<dbReference type="InterPro" id="IPR008045">
    <property type="entry name" value="MCM2"/>
</dbReference>
<dbReference type="InterPro" id="IPR041562">
    <property type="entry name" value="MCM_lid"/>
</dbReference>
<evidence type="ECO:0000256" key="7">
    <source>
        <dbReference type="ARBA" id="ARBA00022806"/>
    </source>
</evidence>
<feature type="compositionally biased region" description="Acidic residues" evidence="11">
    <location>
        <begin position="102"/>
        <end position="120"/>
    </location>
</feature>
<dbReference type="GO" id="GO:0003697">
    <property type="term" value="F:single-stranded DNA binding"/>
    <property type="evidence" value="ECO:0007669"/>
    <property type="project" value="TreeGrafter"/>
</dbReference>
<evidence type="ECO:0000313" key="13">
    <source>
        <dbReference type="EMBL" id="CCC53376.1"/>
    </source>
</evidence>
<dbReference type="GO" id="GO:0042555">
    <property type="term" value="C:MCM complex"/>
    <property type="evidence" value="ECO:0007669"/>
    <property type="project" value="InterPro"/>
</dbReference>
<dbReference type="EC" id="3.6.4.12" evidence="2"/>
<dbReference type="InterPro" id="IPR001208">
    <property type="entry name" value="MCM_dom"/>
</dbReference>
<dbReference type="VEuPathDB" id="TriTrypDB:TvY486_1108600"/>
<dbReference type="Pfam" id="PF17855">
    <property type="entry name" value="MCM_lid"/>
    <property type="match status" value="1"/>
</dbReference>
<evidence type="ECO:0000259" key="12">
    <source>
        <dbReference type="PROSITE" id="PS50051"/>
    </source>
</evidence>
<dbReference type="PANTHER" id="PTHR11630:SF44">
    <property type="entry name" value="DNA REPLICATION LICENSING FACTOR MCM2"/>
    <property type="match status" value="1"/>
</dbReference>
<reference evidence="13" key="1">
    <citation type="journal article" date="2012" name="Proc. Natl. Acad. Sci. U.S.A.">
        <title>Antigenic diversity is generated by distinct evolutionary mechanisms in African trypanosome species.</title>
        <authorList>
            <person name="Jackson A.P."/>
            <person name="Berry A."/>
            <person name="Aslett M."/>
            <person name="Allison H.C."/>
            <person name="Burton P."/>
            <person name="Vavrova-Anderson J."/>
            <person name="Brown R."/>
            <person name="Browne H."/>
            <person name="Corton N."/>
            <person name="Hauser H."/>
            <person name="Gamble J."/>
            <person name="Gilderthorp R."/>
            <person name="Marcello L."/>
            <person name="McQuillan J."/>
            <person name="Otto T.D."/>
            <person name="Quail M.A."/>
            <person name="Sanders M.J."/>
            <person name="van Tonder A."/>
            <person name="Ginger M.L."/>
            <person name="Field M.C."/>
            <person name="Barry J.D."/>
            <person name="Hertz-Fowler C."/>
            <person name="Berriman M."/>
        </authorList>
    </citation>
    <scope>NUCLEOTIDE SEQUENCE</scope>
    <source>
        <strain evidence="13">Y486</strain>
    </source>
</reference>
<evidence type="ECO:0000256" key="9">
    <source>
        <dbReference type="ARBA" id="ARBA00023125"/>
    </source>
</evidence>
<dbReference type="Gene3D" id="3.40.50.300">
    <property type="entry name" value="P-loop containing nucleotide triphosphate hydrolases"/>
    <property type="match status" value="1"/>
</dbReference>
<comment type="similarity">
    <text evidence="1">Belongs to the MCM family.</text>
</comment>
<dbReference type="GO" id="GO:0017116">
    <property type="term" value="F:single-stranded DNA helicase activity"/>
    <property type="evidence" value="ECO:0007669"/>
    <property type="project" value="TreeGrafter"/>
</dbReference>
<protein>
    <recommendedName>
        <fullName evidence="3">DNA replication licensing factor MCM2</fullName>
        <ecNumber evidence="2">3.6.4.12</ecNumber>
    </recommendedName>
</protein>
<evidence type="ECO:0000256" key="3">
    <source>
        <dbReference type="ARBA" id="ARBA00018925"/>
    </source>
</evidence>
<keyword evidence="6" id="KW-0378">Hydrolase</keyword>
<keyword evidence="5" id="KW-0547">Nucleotide-binding</keyword>
<dbReference type="InterPro" id="IPR027417">
    <property type="entry name" value="P-loop_NTPase"/>
</dbReference>
<sequence length="1044" mass="119264">MVVGFECCTPFHYNLTPSCERICLTHCIMPSCFLVLICNKIASLHFPLLPNSFCTGVGFFFFSRAGIACVFCSFTCMPPQRKRARDEGRGGRRSAHHTREEFSDDTTERDEEEELGEDLFGENYERDYLQPDEESEEIEDDVDDEDWIDDNSDVSIIPEASRIAVDALLNKRNEMERRLREEERQLQEGVFSDVEEESILSEEYGTERDDTEFRAANKGRDRTSRRRRHQNGSGGTENEEDDRSVSGAGDGVDGDDEAYVRGDLAAVDFDWRQPQCDLVEWLSQELPRHVVKNRIYNFYLNYMEHGVSVYEQKVTLMTRENEQSFQLSYGHLSRPYDSVLALWLVDVPDIMIELLEDAANHFVFKLFPHYRKVHRRILVRICDLPLCDPIRDFRQIHMNVLVCVEGVVIRRSPVYPQMQAVRYDCVRCSYIIGPIYQRGDREQRVSMCPSCHSKGPFRVNMTLTEYRNHQTIVLQESPGKVPPGRLPRSLEVILTHDLIDRANPGEEVNVTGIYRNNFDPLLNSRQGFPVFTTVLHANNVVRRSAEVDSFRLPDDERARIMDLAKHPSIKRKLIRSIAPSIHGREDIKLGLLLAMLGGVPKDVGGDQSHRIRGDINVLLVGDPGCAKSQFLKFVEKTASRAVFTTGRGSTAVGLTASVHKDSITGDFVLEGGALVIADRGSCLIDEFDKMSDQDRTSIHEAMEQQTISVARGGIVTTLSARCSIIAAANPIGGRYDPSVSFDANVNLTTPILSRFDLLFVVRDEVNVEMDERLATFICHSHIRNHPRTQEENRQSEAELQDRLSRLRFALENATTEEERAAAEAELRSQRQMLRDKPLQEDEDPSSDRPLTQQLLRKYILYARAHCHPRVSNIDANTIARLYTELRQESKHGGVAITVRHMESVIRLSEAHARLHLRDFVRDEDVSAAISLFLRCFIQTQKYSLRSAMQNKFRKYFESDTESLPLIQHHIKVSVHSIRSFERLMSGGVEPTKVRIDVSQLEHYTMNISKEALNSFFESDEFMQNYTLIRDPVSGIPIQIEHSLV</sequence>
<evidence type="ECO:0000256" key="4">
    <source>
        <dbReference type="ARBA" id="ARBA00022705"/>
    </source>
</evidence>
<dbReference type="Pfam" id="PF00493">
    <property type="entry name" value="MCM"/>
    <property type="match status" value="1"/>
</dbReference>
<dbReference type="SMART" id="SM00350">
    <property type="entry name" value="MCM"/>
    <property type="match status" value="1"/>
</dbReference>
<feature type="compositionally biased region" description="Basic and acidic residues" evidence="11">
    <location>
        <begin position="205"/>
        <end position="222"/>
    </location>
</feature>
<evidence type="ECO:0000256" key="5">
    <source>
        <dbReference type="ARBA" id="ARBA00022741"/>
    </source>
</evidence>
<feature type="compositionally biased region" description="Basic and acidic residues" evidence="11">
    <location>
        <begin position="817"/>
        <end position="839"/>
    </location>
</feature>
<keyword evidence="10" id="KW-0131">Cell cycle</keyword>
<evidence type="ECO:0000256" key="10">
    <source>
        <dbReference type="ARBA" id="ARBA00023306"/>
    </source>
</evidence>
<evidence type="ECO:0000256" key="11">
    <source>
        <dbReference type="SAM" id="MobiDB-lite"/>
    </source>
</evidence>
<dbReference type="InterPro" id="IPR027925">
    <property type="entry name" value="MCM_N"/>
</dbReference>
<keyword evidence="4" id="KW-0235">DNA replication</keyword>
<dbReference type="Gene3D" id="3.30.1640.10">
    <property type="entry name" value="mini-chromosome maintenance (MCM) complex, chain A, domain 1"/>
    <property type="match status" value="1"/>
</dbReference>
<feature type="domain" description="MCM C-terminal AAA(+) ATPase" evidence="12">
    <location>
        <begin position="569"/>
        <end position="777"/>
    </location>
</feature>
<dbReference type="PROSITE" id="PS50051">
    <property type="entry name" value="MCM_2"/>
    <property type="match status" value="1"/>
</dbReference>
<gene>
    <name evidence="13" type="ORF">TVY486_1108600</name>
</gene>
<dbReference type="Pfam" id="PF14551">
    <property type="entry name" value="MCM_N"/>
    <property type="match status" value="1"/>
</dbReference>
<keyword evidence="9" id="KW-0238">DNA-binding</keyword>
<evidence type="ECO:0000256" key="2">
    <source>
        <dbReference type="ARBA" id="ARBA00012551"/>
    </source>
</evidence>
<dbReference type="SUPFAM" id="SSF52540">
    <property type="entry name" value="P-loop containing nucleoside triphosphate hydrolases"/>
    <property type="match status" value="1"/>
</dbReference>
<evidence type="ECO:0000256" key="1">
    <source>
        <dbReference type="ARBA" id="ARBA00008010"/>
    </source>
</evidence>
<dbReference type="PRINTS" id="PR01658">
    <property type="entry name" value="MCMPROTEIN2"/>
</dbReference>
<feature type="region of interest" description="Disordered" evidence="11">
    <location>
        <begin position="180"/>
        <end position="254"/>
    </location>
</feature>
<dbReference type="InterPro" id="IPR031327">
    <property type="entry name" value="MCM"/>
</dbReference>
<dbReference type="EMBL" id="HE573027">
    <property type="protein sequence ID" value="CCC53376.1"/>
    <property type="molecule type" value="Genomic_DNA"/>
</dbReference>
<dbReference type="GO" id="GO:0016787">
    <property type="term" value="F:hydrolase activity"/>
    <property type="evidence" value="ECO:0007669"/>
    <property type="project" value="UniProtKB-KW"/>
</dbReference>
<accession>G0UC28</accession>